<proteinExistence type="predicted"/>
<feature type="compositionally biased region" description="Low complexity" evidence="1">
    <location>
        <begin position="22"/>
        <end position="34"/>
    </location>
</feature>
<keyword evidence="3" id="KW-1185">Reference proteome</keyword>
<evidence type="ECO:0008006" key="4">
    <source>
        <dbReference type="Google" id="ProtNLM"/>
    </source>
</evidence>
<feature type="region of interest" description="Disordered" evidence="1">
    <location>
        <begin position="19"/>
        <end position="51"/>
    </location>
</feature>
<dbReference type="Pfam" id="PF13911">
    <property type="entry name" value="AhpC-TSA_2"/>
    <property type="match status" value="1"/>
</dbReference>
<dbReference type="Proteomes" id="UP001305414">
    <property type="component" value="Unassembled WGS sequence"/>
</dbReference>
<organism evidence="2 3">
    <name type="scientific">Xylaria bambusicola</name>
    <dbReference type="NCBI Taxonomy" id="326684"/>
    <lineage>
        <taxon>Eukaryota</taxon>
        <taxon>Fungi</taxon>
        <taxon>Dikarya</taxon>
        <taxon>Ascomycota</taxon>
        <taxon>Pezizomycotina</taxon>
        <taxon>Sordariomycetes</taxon>
        <taxon>Xylariomycetidae</taxon>
        <taxon>Xylariales</taxon>
        <taxon>Xylariaceae</taxon>
        <taxon>Xylaria</taxon>
    </lineage>
</organism>
<evidence type="ECO:0000313" key="2">
    <source>
        <dbReference type="EMBL" id="KAK5634007.1"/>
    </source>
</evidence>
<sequence>MLSSLTAKLAMKKVGLSSDALDFSSTPSNPSKSDSNSKFDGEDDSSNSGWPAWMNTKKLPLTAQAWLSPLPPPVPIATECPKPGDLAPLDRDRQLEFGGGRPVIVLFLRCVGCAFAQKSFLALRTLASKKQGSLRCIAVSHSSAAATRKWIDILGGSWNVEVVIDQDRAIYAAWGLGLSSIWHIFNPTTQVQGWKEKGWLGIKVADAIQQTGAADRLTTGKSSTAAKRTGTGLSTRSQGRSGTREDDTKREADTEGPSTVMGNKWQQAGLFAIDGRGTVIWAAKASRADDVMDLDAAAASLGV</sequence>
<comment type="caution">
    <text evidence="2">The sequence shown here is derived from an EMBL/GenBank/DDBJ whole genome shotgun (WGS) entry which is preliminary data.</text>
</comment>
<gene>
    <name evidence="2" type="ORF">RRF57_009722</name>
</gene>
<evidence type="ECO:0000256" key="1">
    <source>
        <dbReference type="SAM" id="MobiDB-lite"/>
    </source>
</evidence>
<dbReference type="Gene3D" id="3.40.30.10">
    <property type="entry name" value="Glutaredoxin"/>
    <property type="match status" value="1"/>
</dbReference>
<accession>A0AAN7Z820</accession>
<protein>
    <recommendedName>
        <fullName evidence="4">Alkyl hydroperoxide reductase subunit C/ Thiol specific antioxidant domain-containing protein</fullName>
    </recommendedName>
</protein>
<reference evidence="2 3" key="1">
    <citation type="submission" date="2023-10" db="EMBL/GenBank/DDBJ databases">
        <title>Draft genome sequence of Xylaria bambusicola isolate GMP-LS, the root and basal stem rot pathogen of sugarcane in Indonesia.</title>
        <authorList>
            <person name="Selvaraj P."/>
            <person name="Muralishankar V."/>
            <person name="Muruganantham S."/>
            <person name="Sp S."/>
            <person name="Haryani S."/>
            <person name="Lau K.J.X."/>
            <person name="Naqvi N.I."/>
        </authorList>
    </citation>
    <scope>NUCLEOTIDE SEQUENCE [LARGE SCALE GENOMIC DNA]</scope>
    <source>
        <strain evidence="2">GMP-LS</strain>
    </source>
</reference>
<evidence type="ECO:0000313" key="3">
    <source>
        <dbReference type="Proteomes" id="UP001305414"/>
    </source>
</evidence>
<dbReference type="InterPro" id="IPR032801">
    <property type="entry name" value="PXL2A/B/C"/>
</dbReference>
<feature type="compositionally biased region" description="Polar residues" evidence="1">
    <location>
        <begin position="219"/>
        <end position="241"/>
    </location>
</feature>
<dbReference type="SUPFAM" id="SSF52833">
    <property type="entry name" value="Thioredoxin-like"/>
    <property type="match status" value="1"/>
</dbReference>
<dbReference type="InterPro" id="IPR036249">
    <property type="entry name" value="Thioredoxin-like_sf"/>
</dbReference>
<dbReference type="PANTHER" id="PTHR42336:SF1">
    <property type="entry name" value="ALKYL HYDROPEROXIDE REDUCTASE SUBUNIT C_ THIOL SPECIFIC ANTIOXIDANT DOMAIN-CONTAINING PROTEIN"/>
    <property type="match status" value="1"/>
</dbReference>
<feature type="region of interest" description="Disordered" evidence="1">
    <location>
        <begin position="215"/>
        <end position="261"/>
    </location>
</feature>
<dbReference type="EMBL" id="JAWHQM010000037">
    <property type="protein sequence ID" value="KAK5634007.1"/>
    <property type="molecule type" value="Genomic_DNA"/>
</dbReference>
<name>A0AAN7Z820_9PEZI</name>
<dbReference type="PANTHER" id="PTHR42336">
    <property type="entry name" value="THIOREDOXIN DOMAIN-CONTAINING PROTEIN-RELATED"/>
    <property type="match status" value="1"/>
</dbReference>
<feature type="compositionally biased region" description="Basic and acidic residues" evidence="1">
    <location>
        <begin position="242"/>
        <end position="253"/>
    </location>
</feature>
<dbReference type="AlphaFoldDB" id="A0AAN7Z820"/>